<evidence type="ECO:0000313" key="5">
    <source>
        <dbReference type="EMBL" id="MDQ0426627.1"/>
    </source>
</evidence>
<organism evidence="5 6">
    <name type="scientific">Cellulomonas iranensis</name>
    <dbReference type="NCBI Taxonomy" id="76862"/>
    <lineage>
        <taxon>Bacteria</taxon>
        <taxon>Bacillati</taxon>
        <taxon>Actinomycetota</taxon>
        <taxon>Actinomycetes</taxon>
        <taxon>Micrococcales</taxon>
        <taxon>Cellulomonadaceae</taxon>
        <taxon>Cellulomonas</taxon>
    </lineage>
</organism>
<dbReference type="EMBL" id="JAUSVM010000001">
    <property type="protein sequence ID" value="MDQ0426627.1"/>
    <property type="molecule type" value="Genomic_DNA"/>
</dbReference>
<feature type="region of interest" description="Disordered" evidence="1">
    <location>
        <begin position="225"/>
        <end position="244"/>
    </location>
</feature>
<feature type="transmembrane region" description="Helical" evidence="2">
    <location>
        <begin position="106"/>
        <end position="125"/>
    </location>
</feature>
<evidence type="ECO:0000313" key="6">
    <source>
        <dbReference type="Proteomes" id="UP001240250"/>
    </source>
</evidence>
<keyword evidence="2" id="KW-0472">Membrane</keyword>
<sequence length="592" mass="62567">MARGASGDATTTDDARPGPGAPARRGARAVAALTRWWRRFSPTGLAGAIVLFAAALGPSLMPRSPLYQGAIAGVCAALGYGLGTFVGWGGRRIGLRAPWPRARRTLVHRCCAGLALVVVVWALLVDADWQERSRALLGMGDPTPARPLLVLALAAALALLLVLAARGLRSAVLAVARLAGRLLPPVAARLVAVVVVAVVAYLVLDGTVVAGVKHVLTTTYAALDQETYPGDEPPTSSLRSGSPHSLAAWGTLGREGRRFVSGGPDVDELARFSQAAGLDREVREPVRVYAGLDAGDDLDAVARLVVDELDRTDAWGRSVLVVGTTTGTGWVDPPAAAAVELLWGGDTAFAAMQYSYLPSWVSFVGDRATPPAAGRALFEAVHARWSQLPQDDRPALYAFGISLGSYGSQGAFASLPDVAARTDGAVWAGTPGFTPLWRDLTDHRDPGSREILPVVDDGQRARWGDTSRTEDAATFLGDAPWERPRVAYLQHASDGVVWWSPDLLLAEPDWLREPRGADVLPDVDWFPVATFFRVGIDLFVAGEAPAGHGHTYVGEYADAWSAVAPPPGWTPAATTLLRGVLDDPHGTSVGTR</sequence>
<dbReference type="Proteomes" id="UP001240250">
    <property type="component" value="Unassembled WGS sequence"/>
</dbReference>
<protein>
    <submittedName>
        <fullName evidence="5">Membrane protein</fullName>
    </submittedName>
</protein>
<feature type="compositionally biased region" description="Polar residues" evidence="1">
    <location>
        <begin position="234"/>
        <end position="243"/>
    </location>
</feature>
<keyword evidence="2" id="KW-1133">Transmembrane helix</keyword>
<accession>A0ABU0GMQ2</accession>
<feature type="domain" description="Alpha/beta-hydrolase catalytic" evidence="3">
    <location>
        <begin position="286"/>
        <end position="575"/>
    </location>
</feature>
<feature type="transmembrane region" description="Helical" evidence="2">
    <location>
        <begin position="186"/>
        <end position="204"/>
    </location>
</feature>
<dbReference type="InterPro" id="IPR027788">
    <property type="entry name" value="Alpha/beta-hydrolase_N_dom"/>
</dbReference>
<reference evidence="5 6" key="1">
    <citation type="submission" date="2023-07" db="EMBL/GenBank/DDBJ databases">
        <title>Sequencing the genomes of 1000 actinobacteria strains.</title>
        <authorList>
            <person name="Klenk H.-P."/>
        </authorList>
    </citation>
    <scope>NUCLEOTIDE SEQUENCE [LARGE SCALE GENOMIC DNA]</scope>
    <source>
        <strain evidence="5 6">DSM 14785</strain>
    </source>
</reference>
<name>A0ABU0GMQ2_9CELL</name>
<evidence type="ECO:0000256" key="1">
    <source>
        <dbReference type="SAM" id="MobiDB-lite"/>
    </source>
</evidence>
<feature type="transmembrane region" description="Helical" evidence="2">
    <location>
        <begin position="66"/>
        <end position="86"/>
    </location>
</feature>
<evidence type="ECO:0000256" key="2">
    <source>
        <dbReference type="SAM" id="Phobius"/>
    </source>
</evidence>
<feature type="transmembrane region" description="Helical" evidence="2">
    <location>
        <begin position="145"/>
        <end position="165"/>
    </location>
</feature>
<feature type="transmembrane region" description="Helical" evidence="2">
    <location>
        <begin position="43"/>
        <end position="60"/>
    </location>
</feature>
<proteinExistence type="predicted"/>
<feature type="region of interest" description="Disordered" evidence="1">
    <location>
        <begin position="1"/>
        <end position="25"/>
    </location>
</feature>
<dbReference type="Pfam" id="PF15420">
    <property type="entry name" value="Abhydrolase_9_N"/>
    <property type="match status" value="1"/>
</dbReference>
<dbReference type="Pfam" id="PF10081">
    <property type="entry name" value="Abhydrolase_9"/>
    <property type="match status" value="1"/>
</dbReference>
<keyword evidence="6" id="KW-1185">Reference proteome</keyword>
<keyword evidence="2" id="KW-0812">Transmembrane</keyword>
<gene>
    <name evidence="5" type="ORF">JO380_003008</name>
</gene>
<comment type="caution">
    <text evidence="5">The sequence shown here is derived from an EMBL/GenBank/DDBJ whole genome shotgun (WGS) entry which is preliminary data.</text>
</comment>
<evidence type="ECO:0000259" key="3">
    <source>
        <dbReference type="Pfam" id="PF10081"/>
    </source>
</evidence>
<dbReference type="InterPro" id="IPR027787">
    <property type="entry name" value="Alpha/beta-hydrolase_catalytic"/>
</dbReference>
<dbReference type="RefSeq" id="WP_070320797.1">
    <property type="nucleotide sequence ID" value="NZ_JAUSVM010000001.1"/>
</dbReference>
<feature type="domain" description="Alpha/beta-hydrolase N-terminal" evidence="4">
    <location>
        <begin position="56"/>
        <end position="264"/>
    </location>
</feature>
<evidence type="ECO:0000259" key="4">
    <source>
        <dbReference type="Pfam" id="PF15420"/>
    </source>
</evidence>